<dbReference type="AlphaFoldDB" id="A0A0N5ARB6"/>
<evidence type="ECO:0000313" key="3">
    <source>
        <dbReference type="WBParaSite" id="SMUV_0000725701-mRNA-1"/>
    </source>
</evidence>
<accession>A0A0N5ARB6</accession>
<evidence type="ECO:0000313" key="2">
    <source>
        <dbReference type="Proteomes" id="UP000046393"/>
    </source>
</evidence>
<feature type="region of interest" description="Disordered" evidence="1">
    <location>
        <begin position="16"/>
        <end position="57"/>
    </location>
</feature>
<keyword evidence="2" id="KW-1185">Reference proteome</keyword>
<sequence>MVNLSNNRKDTAIRGAVCLSPPTSGDLRGASSTPLRTQEGDILPGREQYVSPGSGRRATRMGVVRLPDYESVSPDTRAMHYLQVVHPFESYKVALQEILTTEFLTRSYRFTYEISISHASNPL</sequence>
<proteinExistence type="predicted"/>
<protein>
    <submittedName>
        <fullName evidence="3">Ras-associating domain-containing protein</fullName>
    </submittedName>
</protein>
<evidence type="ECO:0000256" key="1">
    <source>
        <dbReference type="SAM" id="MobiDB-lite"/>
    </source>
</evidence>
<reference evidence="3" key="1">
    <citation type="submission" date="2017-02" db="UniProtKB">
        <authorList>
            <consortium name="WormBaseParasite"/>
        </authorList>
    </citation>
    <scope>IDENTIFICATION</scope>
</reference>
<dbReference type="WBParaSite" id="SMUV_0000725701-mRNA-1">
    <property type="protein sequence ID" value="SMUV_0000725701-mRNA-1"/>
    <property type="gene ID" value="SMUV_0000725701"/>
</dbReference>
<dbReference type="Proteomes" id="UP000046393">
    <property type="component" value="Unplaced"/>
</dbReference>
<name>A0A0N5ARB6_9BILA</name>
<organism evidence="2 3">
    <name type="scientific">Syphacia muris</name>
    <dbReference type="NCBI Taxonomy" id="451379"/>
    <lineage>
        <taxon>Eukaryota</taxon>
        <taxon>Metazoa</taxon>
        <taxon>Ecdysozoa</taxon>
        <taxon>Nematoda</taxon>
        <taxon>Chromadorea</taxon>
        <taxon>Rhabditida</taxon>
        <taxon>Spirurina</taxon>
        <taxon>Oxyuridomorpha</taxon>
        <taxon>Oxyuroidea</taxon>
        <taxon>Oxyuridae</taxon>
        <taxon>Syphacia</taxon>
    </lineage>
</organism>